<dbReference type="AlphaFoldDB" id="A0A7S0C278"/>
<accession>A0A7S0C278</accession>
<feature type="compositionally biased region" description="Polar residues" evidence="1">
    <location>
        <begin position="10"/>
        <end position="20"/>
    </location>
</feature>
<proteinExistence type="predicted"/>
<sequence>MSNLFGHATTPKTQTNTQHSKPLKKETKNLAERDDKPPIIIVFFFPKPKPSRKFVKHTLFESHLNAVPDKMWNKSQPFFLLATAFPDMGERKKRHRSLLENSI</sequence>
<protein>
    <submittedName>
        <fullName evidence="2">Uncharacterized protein</fullName>
    </submittedName>
</protein>
<dbReference type="EMBL" id="HBEL01013826">
    <property type="protein sequence ID" value="CAD8410475.1"/>
    <property type="molecule type" value="Transcribed_RNA"/>
</dbReference>
<organism evidence="2">
    <name type="scientific">Proboscia inermis</name>
    <dbReference type="NCBI Taxonomy" id="420281"/>
    <lineage>
        <taxon>Eukaryota</taxon>
        <taxon>Sar</taxon>
        <taxon>Stramenopiles</taxon>
        <taxon>Ochrophyta</taxon>
        <taxon>Bacillariophyta</taxon>
        <taxon>Coscinodiscophyceae</taxon>
        <taxon>Rhizosoleniophycidae</taxon>
        <taxon>Rhizosoleniales</taxon>
        <taxon>Rhizosoleniaceae</taxon>
        <taxon>Proboscia</taxon>
    </lineage>
</organism>
<evidence type="ECO:0000313" key="2">
    <source>
        <dbReference type="EMBL" id="CAD8410475.1"/>
    </source>
</evidence>
<evidence type="ECO:0000256" key="1">
    <source>
        <dbReference type="SAM" id="MobiDB-lite"/>
    </source>
</evidence>
<gene>
    <name evidence="2" type="ORF">PINE0816_LOCUS6598</name>
</gene>
<feature type="compositionally biased region" description="Basic and acidic residues" evidence="1">
    <location>
        <begin position="23"/>
        <end position="32"/>
    </location>
</feature>
<reference evidence="2" key="1">
    <citation type="submission" date="2021-01" db="EMBL/GenBank/DDBJ databases">
        <authorList>
            <person name="Corre E."/>
            <person name="Pelletier E."/>
            <person name="Niang G."/>
            <person name="Scheremetjew M."/>
            <person name="Finn R."/>
            <person name="Kale V."/>
            <person name="Holt S."/>
            <person name="Cochrane G."/>
            <person name="Meng A."/>
            <person name="Brown T."/>
            <person name="Cohen L."/>
        </authorList>
    </citation>
    <scope>NUCLEOTIDE SEQUENCE</scope>
    <source>
        <strain evidence="2">CCAP1064/1</strain>
    </source>
</reference>
<feature type="region of interest" description="Disordered" evidence="1">
    <location>
        <begin position="1"/>
        <end position="32"/>
    </location>
</feature>
<name>A0A7S0C278_9STRA</name>